<organism evidence="1 2">
    <name type="scientific">Thermobifida halotolerans</name>
    <dbReference type="NCBI Taxonomy" id="483545"/>
    <lineage>
        <taxon>Bacteria</taxon>
        <taxon>Bacillati</taxon>
        <taxon>Actinomycetota</taxon>
        <taxon>Actinomycetes</taxon>
        <taxon>Streptosporangiales</taxon>
        <taxon>Nocardiopsidaceae</taxon>
        <taxon>Thermobifida</taxon>
    </lineage>
</organism>
<dbReference type="InterPro" id="IPR023214">
    <property type="entry name" value="HAD_sf"/>
</dbReference>
<dbReference type="SFLD" id="SFLDG01129">
    <property type="entry name" value="C1.5:_HAD__Beta-PGM__Phosphata"/>
    <property type="match status" value="1"/>
</dbReference>
<dbReference type="CDD" id="cd02603">
    <property type="entry name" value="HAD_sEH-N_like"/>
    <property type="match status" value="1"/>
</dbReference>
<protein>
    <submittedName>
        <fullName evidence="1">HAD family phosphatase</fullName>
    </submittedName>
</protein>
<dbReference type="Pfam" id="PF00702">
    <property type="entry name" value="Hydrolase"/>
    <property type="match status" value="1"/>
</dbReference>
<dbReference type="Gene3D" id="3.40.50.1000">
    <property type="entry name" value="HAD superfamily/HAD-like"/>
    <property type="match status" value="1"/>
</dbReference>
<dbReference type="RefSeq" id="WP_068688926.1">
    <property type="nucleotide sequence ID" value="NZ_CP063196.1"/>
</dbReference>
<dbReference type="SFLD" id="SFLDS00003">
    <property type="entry name" value="Haloacid_Dehalogenase"/>
    <property type="match status" value="1"/>
</dbReference>
<gene>
    <name evidence="1" type="ORF">NI17_013065</name>
</gene>
<dbReference type="PANTHER" id="PTHR43611:SF3">
    <property type="entry name" value="FLAVIN MONONUCLEOTIDE HYDROLASE 1, CHLOROPLATIC"/>
    <property type="match status" value="1"/>
</dbReference>
<dbReference type="Proteomes" id="UP000265719">
    <property type="component" value="Chromosome"/>
</dbReference>
<proteinExistence type="predicted"/>
<evidence type="ECO:0000313" key="2">
    <source>
        <dbReference type="Proteomes" id="UP000265719"/>
    </source>
</evidence>
<dbReference type="InterPro" id="IPR036412">
    <property type="entry name" value="HAD-like_sf"/>
</dbReference>
<dbReference type="InterPro" id="IPR006439">
    <property type="entry name" value="HAD-SF_hydro_IA"/>
</dbReference>
<name>A0AA97LTL5_9ACTN</name>
<reference evidence="1" key="1">
    <citation type="submission" date="2020-10" db="EMBL/GenBank/DDBJ databases">
        <title>De novo genome project of the cellulose decomposer Thermobifida halotolerans type strain.</title>
        <authorList>
            <person name="Nagy I."/>
            <person name="Horvath B."/>
            <person name="Kukolya J."/>
            <person name="Nagy I."/>
            <person name="Orsini M."/>
        </authorList>
    </citation>
    <scope>NUCLEOTIDE SEQUENCE</scope>
    <source>
        <strain evidence="1">DSM 44931</strain>
    </source>
</reference>
<evidence type="ECO:0000313" key="1">
    <source>
        <dbReference type="EMBL" id="UOE17817.1"/>
    </source>
</evidence>
<dbReference type="KEGG" id="thao:NI17_013065"/>
<dbReference type="PANTHER" id="PTHR43611">
    <property type="entry name" value="ALPHA-D-GLUCOSE 1-PHOSPHATE PHOSPHATASE"/>
    <property type="match status" value="1"/>
</dbReference>
<dbReference type="EMBL" id="CP063196">
    <property type="protein sequence ID" value="UOE17817.1"/>
    <property type="molecule type" value="Genomic_DNA"/>
</dbReference>
<dbReference type="NCBIfam" id="TIGR01509">
    <property type="entry name" value="HAD-SF-IA-v3"/>
    <property type="match status" value="1"/>
</dbReference>
<dbReference type="PRINTS" id="PR00413">
    <property type="entry name" value="HADHALOGNASE"/>
</dbReference>
<dbReference type="AlphaFoldDB" id="A0AA97LTL5"/>
<keyword evidence="2" id="KW-1185">Reference proteome</keyword>
<accession>A0AA97LTL5</accession>
<dbReference type="SUPFAM" id="SSF56784">
    <property type="entry name" value="HAD-like"/>
    <property type="match status" value="1"/>
</dbReference>
<sequence>MTPLPRQEPPAPVTTVIFDYGEVISSPPPTAVRARLEELSAAPPEKFWAAYWDERPAYDSGIGSREYWDRVGDRLGTTWDPAVRQELWATDVGGWLLPDPRTTALVQRLADGPTRLALLSNAPHDIAGALRSSPLLRGFDALFFSCDIGLCKPDPAVYAHVLEALDAVPGQTLFVDDREENVRAAAESGIRTHRYTGAVELAAFLGRVLED</sequence>